<keyword evidence="2" id="KW-1185">Reference proteome</keyword>
<dbReference type="PANTHER" id="PTHR36323:SF1">
    <property type="entry name" value="MYOTUBULARIN-LIKE PROTEIN"/>
    <property type="match status" value="1"/>
</dbReference>
<gene>
    <name evidence="1" type="ORF">V6N11_060194</name>
</gene>
<evidence type="ECO:0000313" key="2">
    <source>
        <dbReference type="Proteomes" id="UP001396334"/>
    </source>
</evidence>
<reference evidence="1 2" key="1">
    <citation type="journal article" date="2024" name="G3 (Bethesda)">
        <title>Genome assembly of Hibiscus sabdariffa L. provides insights into metabolisms of medicinal natural products.</title>
        <authorList>
            <person name="Kim T."/>
        </authorList>
    </citation>
    <scope>NUCLEOTIDE SEQUENCE [LARGE SCALE GENOMIC DNA]</scope>
    <source>
        <strain evidence="1">TK-2024</strain>
        <tissue evidence="1">Old leaves</tissue>
    </source>
</reference>
<name>A0ABR1ZCT3_9ROSI</name>
<sequence>MGNGYNHQNMHSNHRPAFLPILCSRPSVKDVALPKWQDQSDPLSPKIGCMGQVKRGNRVVGCPVSHKFNIAAKANNASNNGIKYFKLTKLFSGKNLTGTPATAGCRRKQASVNRTSRSKNGDEKDVSFEINIENMDPPLPVIKRAPKQVEKGDGDTLWERRSRGVALKSLQLQQIQLNRHQEPITV</sequence>
<comment type="caution">
    <text evidence="1">The sequence shown here is derived from an EMBL/GenBank/DDBJ whole genome shotgun (WGS) entry which is preliminary data.</text>
</comment>
<dbReference type="EMBL" id="JBBPBN010001497">
    <property type="protein sequence ID" value="KAK8478087.1"/>
    <property type="molecule type" value="Genomic_DNA"/>
</dbReference>
<evidence type="ECO:0000313" key="1">
    <source>
        <dbReference type="EMBL" id="KAK8478087.1"/>
    </source>
</evidence>
<accession>A0ABR1ZCT3</accession>
<organism evidence="1 2">
    <name type="scientific">Hibiscus sabdariffa</name>
    <name type="common">roselle</name>
    <dbReference type="NCBI Taxonomy" id="183260"/>
    <lineage>
        <taxon>Eukaryota</taxon>
        <taxon>Viridiplantae</taxon>
        <taxon>Streptophyta</taxon>
        <taxon>Embryophyta</taxon>
        <taxon>Tracheophyta</taxon>
        <taxon>Spermatophyta</taxon>
        <taxon>Magnoliopsida</taxon>
        <taxon>eudicotyledons</taxon>
        <taxon>Gunneridae</taxon>
        <taxon>Pentapetalae</taxon>
        <taxon>rosids</taxon>
        <taxon>malvids</taxon>
        <taxon>Malvales</taxon>
        <taxon>Malvaceae</taxon>
        <taxon>Malvoideae</taxon>
        <taxon>Hibiscus</taxon>
    </lineage>
</organism>
<protein>
    <submittedName>
        <fullName evidence="1">Uncharacterized protein</fullName>
    </submittedName>
</protein>
<dbReference type="PANTHER" id="PTHR36323">
    <property type="entry name" value="MYOTUBULARIN-LIKE PROTEIN"/>
    <property type="match status" value="1"/>
</dbReference>
<proteinExistence type="predicted"/>
<dbReference type="Proteomes" id="UP001396334">
    <property type="component" value="Unassembled WGS sequence"/>
</dbReference>